<dbReference type="Gene3D" id="2.115.10.20">
    <property type="entry name" value="Glycosyl hydrolase domain, family 43"/>
    <property type="match status" value="1"/>
</dbReference>
<dbReference type="InterPro" id="IPR001362">
    <property type="entry name" value="Glyco_hydro_32"/>
</dbReference>
<dbReference type="PANTHER" id="PTHR43101">
    <property type="entry name" value="BETA-FRUCTOSIDASE"/>
    <property type="match status" value="1"/>
</dbReference>
<organism evidence="12 13">
    <name type="scientific">Ligilactobacillus araffinosus DSM 20653</name>
    <dbReference type="NCBI Taxonomy" id="1423820"/>
    <lineage>
        <taxon>Bacteria</taxon>
        <taxon>Bacillati</taxon>
        <taxon>Bacillota</taxon>
        <taxon>Bacilli</taxon>
        <taxon>Lactobacillales</taxon>
        <taxon>Lactobacillaceae</taxon>
        <taxon>Ligilactobacillus</taxon>
    </lineage>
</organism>
<dbReference type="RefSeq" id="WP_057906454.1">
    <property type="nucleotide sequence ID" value="NZ_AYYZ01000015.1"/>
</dbReference>
<evidence type="ECO:0000256" key="3">
    <source>
        <dbReference type="ARBA" id="ARBA00012758"/>
    </source>
</evidence>
<dbReference type="EC" id="3.2.1.26" evidence="3 8"/>
<dbReference type="Pfam" id="PF08244">
    <property type="entry name" value="Glyco_hydro_32C"/>
    <property type="match status" value="1"/>
</dbReference>
<dbReference type="SUPFAM" id="SSF75005">
    <property type="entry name" value="Arabinanase/levansucrase/invertase"/>
    <property type="match status" value="1"/>
</dbReference>
<dbReference type="SMART" id="SM00640">
    <property type="entry name" value="Glyco_32"/>
    <property type="match status" value="1"/>
</dbReference>
<evidence type="ECO:0000259" key="10">
    <source>
        <dbReference type="Pfam" id="PF00251"/>
    </source>
</evidence>
<dbReference type="InterPro" id="IPR023296">
    <property type="entry name" value="Glyco_hydro_beta-prop_sf"/>
</dbReference>
<proteinExistence type="inferred from homology"/>
<sequence>MEWTTKKRYLPYNKWDAETLFDLQAQADQSQFQLHYHIRPSSGLLNDPNGFSYFNGAWHVFYQQYPFGPVHGLKSWHHMKSADLVHWEDMGLTVKPDTQFDSHGAYSGSATVINDKLFLMYTGNVRDQNWVRHSYQNGAWMDQNGHIKKLARPLIEAPNHVTEHFRDPQILKHGDKYYAILGAQDKETETGKVAIFSSSDLTGKWNDLGYINFTDKDMGYMIECPNLVFVDDQPVLIFCPQGLDKKITPYENIYPNMYVAGSKFKFDAGKMTTTQAAPINLDDGFDVYATQAFNAPDGKVYAISWVGLPDVEYPTDNENWANCLSQVKELSLKNGRLIQRPVAAMGTLRQAGHLIRTAKVIDGRQVVESHAGQQYELKITIARNQNGTLHLAGTHAVDHSLQLNFNTGKDAFFEIDRSKAGQTFNKKYGMTRKICLPENQALDLDVFVDHSLAEVFINNGEHVMTLRYFADQKNDKIALTGKNSLNYYGTFWNLADM</sequence>
<keyword evidence="13" id="KW-1185">Reference proteome</keyword>
<dbReference type="GO" id="GO:0005737">
    <property type="term" value="C:cytoplasm"/>
    <property type="evidence" value="ECO:0007669"/>
    <property type="project" value="UniProtKB-SubCell"/>
</dbReference>
<dbReference type="CDD" id="cd18623">
    <property type="entry name" value="GH32_ScrB-like"/>
    <property type="match status" value="1"/>
</dbReference>
<dbReference type="PANTHER" id="PTHR43101:SF1">
    <property type="entry name" value="BETA-FRUCTOSIDASE"/>
    <property type="match status" value="1"/>
</dbReference>
<evidence type="ECO:0000256" key="1">
    <source>
        <dbReference type="ARBA" id="ARBA00004914"/>
    </source>
</evidence>
<dbReference type="Gene3D" id="2.60.120.560">
    <property type="entry name" value="Exo-inulinase, domain 1"/>
    <property type="match status" value="1"/>
</dbReference>
<evidence type="ECO:0000256" key="9">
    <source>
        <dbReference type="RuleBase" id="RU365015"/>
    </source>
</evidence>
<evidence type="ECO:0000256" key="5">
    <source>
        <dbReference type="ARBA" id="ARBA00022801"/>
    </source>
</evidence>
<comment type="function">
    <text evidence="9">Enables the bacterium to metabolize sucrose as a sole carbon source.</text>
</comment>
<dbReference type="UniPathway" id="UPA00238"/>
<feature type="domain" description="Glycosyl hydrolase family 32 C-terminal" evidence="11">
    <location>
        <begin position="368"/>
        <end position="480"/>
    </location>
</feature>
<dbReference type="InterPro" id="IPR013148">
    <property type="entry name" value="Glyco_hydro_32_N"/>
</dbReference>
<dbReference type="Proteomes" id="UP000051291">
    <property type="component" value="Unassembled WGS sequence"/>
</dbReference>
<dbReference type="STRING" id="1423820.FC64_GL000308"/>
<comment type="similarity">
    <text evidence="2 8">Belongs to the glycosyl hydrolase 32 family.</text>
</comment>
<keyword evidence="6 8" id="KW-0326">Glycosidase</keyword>
<keyword evidence="9" id="KW-0119">Carbohydrate metabolism</keyword>
<dbReference type="InterPro" id="IPR006232">
    <property type="entry name" value="Suc6P_hydrolase"/>
</dbReference>
<dbReference type="GO" id="GO:0004564">
    <property type="term" value="F:beta-fructofuranosidase activity"/>
    <property type="evidence" value="ECO:0007669"/>
    <property type="project" value="UniProtKB-EC"/>
</dbReference>
<accession>A0A0R1ZEV5</accession>
<dbReference type="PATRIC" id="fig|1423820.4.peg.308"/>
<comment type="catalytic activity">
    <reaction evidence="8">
        <text>Hydrolysis of terminal non-reducing beta-D-fructofuranoside residues in beta-D-fructofuranosides.</text>
        <dbReference type="EC" id="3.2.1.26"/>
    </reaction>
</comment>
<dbReference type="PROSITE" id="PS00609">
    <property type="entry name" value="GLYCOSYL_HYDROL_F32"/>
    <property type="match status" value="1"/>
</dbReference>
<comment type="pathway">
    <text evidence="1 9">Glycan biosynthesis; sucrose metabolism.</text>
</comment>
<evidence type="ECO:0000256" key="7">
    <source>
        <dbReference type="ARBA" id="ARBA00033367"/>
    </source>
</evidence>
<evidence type="ECO:0000313" key="12">
    <source>
        <dbReference type="EMBL" id="KRM52754.1"/>
    </source>
</evidence>
<evidence type="ECO:0000256" key="8">
    <source>
        <dbReference type="RuleBase" id="RU362110"/>
    </source>
</evidence>
<evidence type="ECO:0000259" key="11">
    <source>
        <dbReference type="Pfam" id="PF08244"/>
    </source>
</evidence>
<dbReference type="InterPro" id="IPR018053">
    <property type="entry name" value="Glyco_hydro_32_AS"/>
</dbReference>
<evidence type="ECO:0000313" key="13">
    <source>
        <dbReference type="Proteomes" id="UP000051291"/>
    </source>
</evidence>
<keyword evidence="5 8" id="KW-0378">Hydrolase</keyword>
<dbReference type="InterPro" id="IPR051214">
    <property type="entry name" value="GH32_Enzymes"/>
</dbReference>
<protein>
    <recommendedName>
        <fullName evidence="4 8">Sucrose-6-phosphate hydrolase</fullName>
        <ecNumber evidence="3 8">3.2.1.26</ecNumber>
    </recommendedName>
    <alternativeName>
        <fullName evidence="7 9">Invertase</fullName>
    </alternativeName>
</protein>
<name>A0A0R1ZEV5_9LACO</name>
<dbReference type="SUPFAM" id="SSF49899">
    <property type="entry name" value="Concanavalin A-like lectins/glucanases"/>
    <property type="match status" value="1"/>
</dbReference>
<evidence type="ECO:0000256" key="2">
    <source>
        <dbReference type="ARBA" id="ARBA00009902"/>
    </source>
</evidence>
<comment type="subcellular location">
    <subcellularLocation>
        <location evidence="9">Cytoplasm</location>
    </subcellularLocation>
</comment>
<keyword evidence="9" id="KW-0963">Cytoplasm</keyword>
<comment type="caution">
    <text evidence="12">The sequence shown here is derived from an EMBL/GenBank/DDBJ whole genome shotgun (WGS) entry which is preliminary data.</text>
</comment>
<dbReference type="Pfam" id="PF00251">
    <property type="entry name" value="Glyco_hydro_32N"/>
    <property type="match status" value="1"/>
</dbReference>
<dbReference type="AlphaFoldDB" id="A0A0R1ZEV5"/>
<gene>
    <name evidence="12" type="ORF">FC64_GL000308</name>
</gene>
<dbReference type="InterPro" id="IPR013320">
    <property type="entry name" value="ConA-like_dom_sf"/>
</dbReference>
<dbReference type="InterPro" id="IPR013189">
    <property type="entry name" value="Glyco_hydro_32_C"/>
</dbReference>
<evidence type="ECO:0000256" key="4">
    <source>
        <dbReference type="ARBA" id="ARBA00019623"/>
    </source>
</evidence>
<reference evidence="12 13" key="1">
    <citation type="journal article" date="2015" name="Genome Announc.">
        <title>Expanding the biotechnology potential of lactobacilli through comparative genomics of 213 strains and associated genera.</title>
        <authorList>
            <person name="Sun Z."/>
            <person name="Harris H.M."/>
            <person name="McCann A."/>
            <person name="Guo C."/>
            <person name="Argimon S."/>
            <person name="Zhang W."/>
            <person name="Yang X."/>
            <person name="Jeffery I.B."/>
            <person name="Cooney J.C."/>
            <person name="Kagawa T.F."/>
            <person name="Liu W."/>
            <person name="Song Y."/>
            <person name="Salvetti E."/>
            <person name="Wrobel A."/>
            <person name="Rasinkangas P."/>
            <person name="Parkhill J."/>
            <person name="Rea M.C."/>
            <person name="O'Sullivan O."/>
            <person name="Ritari J."/>
            <person name="Douillard F.P."/>
            <person name="Paul Ross R."/>
            <person name="Yang R."/>
            <person name="Briner A.E."/>
            <person name="Felis G.E."/>
            <person name="de Vos W.M."/>
            <person name="Barrangou R."/>
            <person name="Klaenhammer T.R."/>
            <person name="Caufield P.W."/>
            <person name="Cui Y."/>
            <person name="Zhang H."/>
            <person name="O'Toole P.W."/>
        </authorList>
    </citation>
    <scope>NUCLEOTIDE SEQUENCE [LARGE SCALE GENOMIC DNA]</scope>
    <source>
        <strain evidence="12 13">DSM 20653</strain>
    </source>
</reference>
<dbReference type="GO" id="GO:0005985">
    <property type="term" value="P:sucrose metabolic process"/>
    <property type="evidence" value="ECO:0007669"/>
    <property type="project" value="UniProtKB-UniPathway"/>
</dbReference>
<feature type="domain" description="Glycosyl hydrolase family 32 N-terminal" evidence="10">
    <location>
        <begin position="37"/>
        <end position="341"/>
    </location>
</feature>
<dbReference type="NCBIfam" id="TIGR01322">
    <property type="entry name" value="scrB_fam"/>
    <property type="match status" value="1"/>
</dbReference>
<dbReference type="EMBL" id="AYYZ01000015">
    <property type="protein sequence ID" value="KRM52754.1"/>
    <property type="molecule type" value="Genomic_DNA"/>
</dbReference>
<evidence type="ECO:0000256" key="6">
    <source>
        <dbReference type="ARBA" id="ARBA00023295"/>
    </source>
</evidence>